<dbReference type="PANTHER" id="PTHR11566">
    <property type="entry name" value="DYNAMIN"/>
    <property type="match status" value="1"/>
</dbReference>
<dbReference type="GO" id="GO:0006897">
    <property type="term" value="P:endocytosis"/>
    <property type="evidence" value="ECO:0007669"/>
    <property type="project" value="TreeGrafter"/>
</dbReference>
<evidence type="ECO:0000256" key="3">
    <source>
        <dbReference type="SAM" id="MobiDB-lite"/>
    </source>
</evidence>
<sequence length="784" mass="87094">MATVDAAHLSESQYAAHRKELLGLMSQLRAVGAQGELDLPRITVIGNQSAGKSSVVEAISGIKVPRDAGTCTRCPMECRLSSSSNSWSCRISIRLEFDASGRPRKEVLERRFGDMITNKDEVEVGLRRAQLAVLNPSVSFEEILAMSAEDVKNGIPGLNPLPFSRNVVCVDLEGPELTDLMFLDLPGIIANAEQEIIDLVEEMVVSHIQGNCLILVALPMTDDIENQRALRLARQEDPAGRRTIGVLTKPDMLSVGSKVRDLWLDVIEGRKHILMHGYFCTRQPDDDERAKNITPAQARRAETTFFAETTPWSTTKYKERFGTENLVSSLSTILVQIINDRLPLIRSMANEGMDACRRELGSLPAKVVGEPATHMLNLVTVFCSEIGLYVEGQSDKSDLIHERNTAFADFKRSIEKTQPQFIACTVGQAGTRFFPIQIDTETRESATDLIVSQKAVYLTDIRTHITKSITRELPGNIPFSAKKTLITSFQHTWLACARDCFNAVKKSMLALLMRCIDEKFGRYELLQTRLKTCITDLAAKYFESCANFLLAMLEVEQMPFTQNSQYLQASTEKWLSRYKDERAAKRESNGEDASKPRKLGGAQPSASTPRHAEVFKFDTPASSSPKPQAEGFSSSPRPPSPSSTARTEGEKINNVLAQLAELGYPGVASEDLGKLRQVDEFETEITVMSEVRGYFECAYKRVIDNIPALIDAKFLRAMAQNLQQELISEFGLGSENANAVCAAFLVEDPRLVAKREDLMARSRRLEAVQIQLHNFGLNRTAGQV</sequence>
<dbReference type="Pfam" id="PF02212">
    <property type="entry name" value="GED"/>
    <property type="match status" value="1"/>
</dbReference>
<dbReference type="PROSITE" id="PS51388">
    <property type="entry name" value="GED"/>
    <property type="match status" value="1"/>
</dbReference>
<evidence type="ECO:0000259" key="4">
    <source>
        <dbReference type="PROSITE" id="PS51388"/>
    </source>
</evidence>
<dbReference type="GO" id="GO:0005874">
    <property type="term" value="C:microtubule"/>
    <property type="evidence" value="ECO:0007669"/>
    <property type="project" value="TreeGrafter"/>
</dbReference>
<dbReference type="InterPro" id="IPR022812">
    <property type="entry name" value="Dynamin"/>
</dbReference>
<dbReference type="GO" id="GO:0003924">
    <property type="term" value="F:GTPase activity"/>
    <property type="evidence" value="ECO:0007669"/>
    <property type="project" value="InterPro"/>
</dbReference>
<dbReference type="Proteomes" id="UP001218188">
    <property type="component" value="Unassembled WGS sequence"/>
</dbReference>
<keyword evidence="1" id="KW-0547">Nucleotide-binding</keyword>
<reference evidence="6" key="1">
    <citation type="submission" date="2023-03" db="EMBL/GenBank/DDBJ databases">
        <title>Massive genome expansion in bonnet fungi (Mycena s.s.) driven by repeated elements and novel gene families across ecological guilds.</title>
        <authorList>
            <consortium name="Lawrence Berkeley National Laboratory"/>
            <person name="Harder C.B."/>
            <person name="Miyauchi S."/>
            <person name="Viragh M."/>
            <person name="Kuo A."/>
            <person name="Thoen E."/>
            <person name="Andreopoulos B."/>
            <person name="Lu D."/>
            <person name="Skrede I."/>
            <person name="Drula E."/>
            <person name="Henrissat B."/>
            <person name="Morin E."/>
            <person name="Kohler A."/>
            <person name="Barry K."/>
            <person name="LaButti K."/>
            <person name="Morin E."/>
            <person name="Salamov A."/>
            <person name="Lipzen A."/>
            <person name="Mereny Z."/>
            <person name="Hegedus B."/>
            <person name="Baldrian P."/>
            <person name="Stursova M."/>
            <person name="Weitz H."/>
            <person name="Taylor A."/>
            <person name="Grigoriev I.V."/>
            <person name="Nagy L.G."/>
            <person name="Martin F."/>
            <person name="Kauserud H."/>
        </authorList>
    </citation>
    <scope>NUCLEOTIDE SEQUENCE</scope>
    <source>
        <strain evidence="6">CBHHK200</strain>
    </source>
</reference>
<dbReference type="PROSITE" id="PS51718">
    <property type="entry name" value="G_DYNAMIN_2"/>
    <property type="match status" value="1"/>
</dbReference>
<evidence type="ECO:0000313" key="7">
    <source>
        <dbReference type="Proteomes" id="UP001218188"/>
    </source>
</evidence>
<dbReference type="InterPro" id="IPR045063">
    <property type="entry name" value="Dynamin_N"/>
</dbReference>
<dbReference type="Gene3D" id="3.40.50.300">
    <property type="entry name" value="P-loop containing nucleotide triphosphate hydrolases"/>
    <property type="match status" value="1"/>
</dbReference>
<organism evidence="6 7">
    <name type="scientific">Mycena alexandri</name>
    <dbReference type="NCBI Taxonomy" id="1745969"/>
    <lineage>
        <taxon>Eukaryota</taxon>
        <taxon>Fungi</taxon>
        <taxon>Dikarya</taxon>
        <taxon>Basidiomycota</taxon>
        <taxon>Agaricomycotina</taxon>
        <taxon>Agaricomycetes</taxon>
        <taxon>Agaricomycetidae</taxon>
        <taxon>Agaricales</taxon>
        <taxon>Marasmiineae</taxon>
        <taxon>Mycenaceae</taxon>
        <taxon>Mycena</taxon>
    </lineage>
</organism>
<dbReference type="PRINTS" id="PR00195">
    <property type="entry name" value="DYNAMIN"/>
</dbReference>
<evidence type="ECO:0000259" key="5">
    <source>
        <dbReference type="PROSITE" id="PS51718"/>
    </source>
</evidence>
<dbReference type="GO" id="GO:0016559">
    <property type="term" value="P:peroxisome fission"/>
    <property type="evidence" value="ECO:0007669"/>
    <property type="project" value="TreeGrafter"/>
</dbReference>
<dbReference type="InterPro" id="IPR001401">
    <property type="entry name" value="Dynamin_GTPase"/>
</dbReference>
<evidence type="ECO:0000256" key="1">
    <source>
        <dbReference type="ARBA" id="ARBA00022741"/>
    </source>
</evidence>
<dbReference type="InterPro" id="IPR020850">
    <property type="entry name" value="GED_dom"/>
</dbReference>
<comment type="caution">
    <text evidence="6">The sequence shown here is derived from an EMBL/GenBank/DDBJ whole genome shotgun (WGS) entry which is preliminary data.</text>
</comment>
<keyword evidence="7" id="KW-1185">Reference proteome</keyword>
<dbReference type="AlphaFoldDB" id="A0AAD6THF0"/>
<dbReference type="EMBL" id="JARJCM010000005">
    <property type="protein sequence ID" value="KAJ7045315.1"/>
    <property type="molecule type" value="Genomic_DNA"/>
</dbReference>
<keyword evidence="2" id="KW-0342">GTP-binding</keyword>
<feature type="compositionally biased region" description="Basic and acidic residues" evidence="3">
    <location>
        <begin position="581"/>
        <end position="595"/>
    </location>
</feature>
<dbReference type="Pfam" id="PF01031">
    <property type="entry name" value="Dynamin_M"/>
    <property type="match status" value="1"/>
</dbReference>
<dbReference type="SUPFAM" id="SSF52540">
    <property type="entry name" value="P-loop containing nucleoside triphosphate hydrolases"/>
    <property type="match status" value="1"/>
</dbReference>
<dbReference type="GO" id="GO:0048312">
    <property type="term" value="P:intracellular distribution of mitochondria"/>
    <property type="evidence" value="ECO:0007669"/>
    <property type="project" value="TreeGrafter"/>
</dbReference>
<feature type="domain" description="Dynamin-type G" evidence="5">
    <location>
        <begin position="36"/>
        <end position="343"/>
    </location>
</feature>
<dbReference type="SMART" id="SM00053">
    <property type="entry name" value="DYNc"/>
    <property type="match status" value="1"/>
</dbReference>
<accession>A0AAD6THF0</accession>
<dbReference type="InterPro" id="IPR003130">
    <property type="entry name" value="GED"/>
</dbReference>
<keyword evidence="6" id="KW-0378">Hydrolase</keyword>
<dbReference type="Gene3D" id="1.20.120.1240">
    <property type="entry name" value="Dynamin, middle domain"/>
    <property type="match status" value="1"/>
</dbReference>
<dbReference type="GO" id="GO:0005739">
    <property type="term" value="C:mitochondrion"/>
    <property type="evidence" value="ECO:0007669"/>
    <property type="project" value="TreeGrafter"/>
</dbReference>
<name>A0AAD6THF0_9AGAR</name>
<protein>
    <submittedName>
        <fullName evidence="6">P-loop containing nucleoside triphosphate hydrolase protein</fullName>
    </submittedName>
</protein>
<dbReference type="GO" id="GO:0000266">
    <property type="term" value="P:mitochondrial fission"/>
    <property type="evidence" value="ECO:0007669"/>
    <property type="project" value="TreeGrafter"/>
</dbReference>
<dbReference type="GO" id="GO:0008017">
    <property type="term" value="F:microtubule binding"/>
    <property type="evidence" value="ECO:0007669"/>
    <property type="project" value="TreeGrafter"/>
</dbReference>
<dbReference type="GO" id="GO:0005525">
    <property type="term" value="F:GTP binding"/>
    <property type="evidence" value="ECO:0007669"/>
    <property type="project" value="InterPro"/>
</dbReference>
<dbReference type="PANTHER" id="PTHR11566:SF21">
    <property type="entry name" value="DYNAMIN RELATED PROTEIN 1, ISOFORM A"/>
    <property type="match status" value="1"/>
</dbReference>
<dbReference type="Pfam" id="PF00350">
    <property type="entry name" value="Dynamin_N"/>
    <property type="match status" value="1"/>
</dbReference>
<dbReference type="InterPro" id="IPR000375">
    <property type="entry name" value="Dynamin_stalk"/>
</dbReference>
<dbReference type="GO" id="GO:0016020">
    <property type="term" value="C:membrane"/>
    <property type="evidence" value="ECO:0007669"/>
    <property type="project" value="TreeGrafter"/>
</dbReference>
<dbReference type="InterPro" id="IPR027417">
    <property type="entry name" value="P-loop_NTPase"/>
</dbReference>
<feature type="domain" description="GED" evidence="4">
    <location>
        <begin position="684"/>
        <end position="780"/>
    </location>
</feature>
<dbReference type="CDD" id="cd08771">
    <property type="entry name" value="DLP_1"/>
    <property type="match status" value="1"/>
</dbReference>
<proteinExistence type="predicted"/>
<dbReference type="InterPro" id="IPR030381">
    <property type="entry name" value="G_DYNAMIN_dom"/>
</dbReference>
<evidence type="ECO:0000313" key="6">
    <source>
        <dbReference type="EMBL" id="KAJ7045315.1"/>
    </source>
</evidence>
<gene>
    <name evidence="6" type="ORF">C8F04DRAFT_528851</name>
</gene>
<evidence type="ECO:0000256" key="2">
    <source>
        <dbReference type="ARBA" id="ARBA00023134"/>
    </source>
</evidence>
<feature type="region of interest" description="Disordered" evidence="3">
    <location>
        <begin position="581"/>
        <end position="647"/>
    </location>
</feature>